<evidence type="ECO:0000256" key="3">
    <source>
        <dbReference type="SAM" id="MobiDB-lite"/>
    </source>
</evidence>
<proteinExistence type="inferred from homology"/>
<dbReference type="Pfam" id="PF00992">
    <property type="entry name" value="Troponin"/>
    <property type="match status" value="1"/>
</dbReference>
<reference evidence="4" key="2">
    <citation type="submission" date="2021-01" db="UniProtKB">
        <authorList>
            <consortium name="EnsemblMetazoa"/>
        </authorList>
    </citation>
    <scope>IDENTIFICATION</scope>
</reference>
<dbReference type="PANTHER" id="PTHR11521">
    <property type="entry name" value="TROPONIN T"/>
    <property type="match status" value="1"/>
</dbReference>
<feature type="compositionally biased region" description="Basic and acidic residues" evidence="3">
    <location>
        <begin position="1"/>
        <end position="11"/>
    </location>
</feature>
<feature type="coiled-coil region" evidence="2">
    <location>
        <begin position="235"/>
        <end position="262"/>
    </location>
</feature>
<accession>A0A7M7P8H1</accession>
<dbReference type="InterPro" id="IPR001978">
    <property type="entry name" value="Troponin"/>
</dbReference>
<feature type="region of interest" description="Disordered" evidence="3">
    <location>
        <begin position="506"/>
        <end position="581"/>
    </location>
</feature>
<dbReference type="RefSeq" id="XP_030845415.1">
    <property type="nucleotide sequence ID" value="XM_030989555.1"/>
</dbReference>
<keyword evidence="2" id="KW-0175">Coiled coil</keyword>
<evidence type="ECO:0000313" key="4">
    <source>
        <dbReference type="EnsemblMetazoa" id="XP_030845415"/>
    </source>
</evidence>
<feature type="compositionally biased region" description="Basic and acidic residues" evidence="3">
    <location>
        <begin position="344"/>
        <end position="413"/>
    </location>
</feature>
<feature type="compositionally biased region" description="Polar residues" evidence="3">
    <location>
        <begin position="28"/>
        <end position="38"/>
    </location>
</feature>
<keyword evidence="5" id="KW-1185">Reference proteome</keyword>
<protein>
    <submittedName>
        <fullName evidence="4">Uncharacterized protein</fullName>
    </submittedName>
</protein>
<sequence>MSFQEEWERKKEERHRKRIESMDGGVTNGSVSPTTKTSHVIVPSVQLKQTPKSPMVAKNVSNGEKTLNEAEKKAEELRQKREQERVEAEQRVQQEFTMTTVSMTPERKEEIRRAREEREQQEKQEAEERKARAEEETRKMREEIQLRRQEAEAKRKKAEEENQTVYSIPKYNIAENIARAKQEKMQTSAEMMAEREKRVEENIPQIRISAHDSEERLREIAEILHTKLVEVYSDMYDLEQRKERQEYDLNEMNARIKDLAKHKTVKVTPVDQGHVSMLKEKGFTFDDKAAKQKQNVDLKASLPSTGHIADRLQKLQNNLKKDAETPDKNLKKEPIKITYSTPDQLKEDLEANKRDAEKFKQQREENRKKREVEMSKMEQLQEERQKKAEEERKKQTEERERLKREKEEKEKTRRNMINPSGAPINISKVVSQQKAKNREQTLADRVPTMTITSTTTEAELRNFANDLYNKLKTTLGDVFDLDEQKKKNEYYLNELDERVGVLKSTKSSPAVSSGIVSKMKDGGSWTPKKQNDVGKSFKPKERGGIASEGGVRGRLAMFSGGGDSTDSPPKKSTPAKVNIYK</sequence>
<evidence type="ECO:0000313" key="5">
    <source>
        <dbReference type="Proteomes" id="UP000007110"/>
    </source>
</evidence>
<dbReference type="InterPro" id="IPR027707">
    <property type="entry name" value="TNNT"/>
</dbReference>
<feature type="compositionally biased region" description="Basic and acidic residues" evidence="3">
    <location>
        <begin position="105"/>
        <end position="143"/>
    </location>
</feature>
<dbReference type="Gene3D" id="1.20.5.350">
    <property type="match status" value="2"/>
</dbReference>
<dbReference type="SUPFAM" id="SSF90250">
    <property type="entry name" value="Troponin coil-coiled subunits"/>
    <property type="match status" value="2"/>
</dbReference>
<reference evidence="5" key="1">
    <citation type="submission" date="2015-02" db="EMBL/GenBank/DDBJ databases">
        <title>Genome sequencing for Strongylocentrotus purpuratus.</title>
        <authorList>
            <person name="Murali S."/>
            <person name="Liu Y."/>
            <person name="Vee V."/>
            <person name="English A."/>
            <person name="Wang M."/>
            <person name="Skinner E."/>
            <person name="Han Y."/>
            <person name="Muzny D.M."/>
            <person name="Worley K.C."/>
            <person name="Gibbs R.A."/>
        </authorList>
    </citation>
    <scope>NUCLEOTIDE SEQUENCE</scope>
</reference>
<name>A0A7M7P8H1_STRPU</name>
<dbReference type="AlphaFoldDB" id="A0A7M7P8H1"/>
<feature type="region of interest" description="Disordered" evidence="3">
    <location>
        <begin position="1"/>
        <end position="143"/>
    </location>
</feature>
<dbReference type="EnsemblMetazoa" id="XM_030989555">
    <property type="protein sequence ID" value="XP_030845415"/>
    <property type="gene ID" value="LOC100889660"/>
</dbReference>
<dbReference type="GO" id="GO:0006937">
    <property type="term" value="P:regulation of muscle contraction"/>
    <property type="evidence" value="ECO:0007669"/>
    <property type="project" value="InterPro"/>
</dbReference>
<dbReference type="InterPro" id="IPR038077">
    <property type="entry name" value="Troponin_sf"/>
</dbReference>
<comment type="similarity">
    <text evidence="1">Belongs to the troponin T family.</text>
</comment>
<dbReference type="Proteomes" id="UP000007110">
    <property type="component" value="Unassembled WGS sequence"/>
</dbReference>
<dbReference type="PANTHER" id="PTHR11521:SF1">
    <property type="entry name" value="TROPONIN T, SKELETAL MUSCLE"/>
    <property type="match status" value="1"/>
</dbReference>
<evidence type="ECO:0000256" key="2">
    <source>
        <dbReference type="SAM" id="Coils"/>
    </source>
</evidence>
<feature type="compositionally biased region" description="Basic and acidic residues" evidence="3">
    <location>
        <begin position="321"/>
        <end position="335"/>
    </location>
</feature>
<feature type="compositionally biased region" description="Basic and acidic residues" evidence="3">
    <location>
        <begin position="66"/>
        <end position="92"/>
    </location>
</feature>
<dbReference type="KEGG" id="spu:100889660"/>
<dbReference type="GO" id="GO:0005861">
    <property type="term" value="C:troponin complex"/>
    <property type="evidence" value="ECO:0007669"/>
    <property type="project" value="InterPro"/>
</dbReference>
<evidence type="ECO:0000256" key="1">
    <source>
        <dbReference type="ARBA" id="ARBA00008330"/>
    </source>
</evidence>
<feature type="region of interest" description="Disordered" evidence="3">
    <location>
        <begin position="321"/>
        <end position="423"/>
    </location>
</feature>
<feature type="compositionally biased region" description="Polar residues" evidence="3">
    <location>
        <begin position="506"/>
        <end position="515"/>
    </location>
</feature>
<dbReference type="InParanoid" id="A0A7M7P8H1"/>
<organism evidence="4 5">
    <name type="scientific">Strongylocentrotus purpuratus</name>
    <name type="common">Purple sea urchin</name>
    <dbReference type="NCBI Taxonomy" id="7668"/>
    <lineage>
        <taxon>Eukaryota</taxon>
        <taxon>Metazoa</taxon>
        <taxon>Echinodermata</taxon>
        <taxon>Eleutherozoa</taxon>
        <taxon>Echinozoa</taxon>
        <taxon>Echinoidea</taxon>
        <taxon>Euechinoidea</taxon>
        <taxon>Echinacea</taxon>
        <taxon>Camarodonta</taxon>
        <taxon>Echinidea</taxon>
        <taxon>Strongylocentrotidae</taxon>
        <taxon>Strongylocentrotus</taxon>
    </lineage>
</organism>
<dbReference type="GeneID" id="100889660"/>
<dbReference type="OrthoDB" id="330499at2759"/>